<comment type="caution">
    <text evidence="5">The sequence shown here is derived from an EMBL/GenBank/DDBJ whole genome shotgun (WGS) entry which is preliminary data.</text>
</comment>
<name>A0AAN9MUM4_CANGL</name>
<organism evidence="5 6">
    <name type="scientific">Canavalia gladiata</name>
    <name type="common">Sword bean</name>
    <name type="synonym">Dolichos gladiatus</name>
    <dbReference type="NCBI Taxonomy" id="3824"/>
    <lineage>
        <taxon>Eukaryota</taxon>
        <taxon>Viridiplantae</taxon>
        <taxon>Streptophyta</taxon>
        <taxon>Embryophyta</taxon>
        <taxon>Tracheophyta</taxon>
        <taxon>Spermatophyta</taxon>
        <taxon>Magnoliopsida</taxon>
        <taxon>eudicotyledons</taxon>
        <taxon>Gunneridae</taxon>
        <taxon>Pentapetalae</taxon>
        <taxon>rosids</taxon>
        <taxon>fabids</taxon>
        <taxon>Fabales</taxon>
        <taxon>Fabaceae</taxon>
        <taxon>Papilionoideae</taxon>
        <taxon>50 kb inversion clade</taxon>
        <taxon>NPAAA clade</taxon>
        <taxon>indigoferoid/millettioid clade</taxon>
        <taxon>Phaseoleae</taxon>
        <taxon>Canavalia</taxon>
    </lineage>
</organism>
<dbReference type="AlphaFoldDB" id="A0AAN9MUM4"/>
<dbReference type="Pfam" id="PF04783">
    <property type="entry name" value="DUF630"/>
    <property type="match status" value="1"/>
</dbReference>
<evidence type="ECO:0000313" key="6">
    <source>
        <dbReference type="Proteomes" id="UP001367508"/>
    </source>
</evidence>
<keyword evidence="1" id="KW-0175">Coiled coil</keyword>
<dbReference type="PANTHER" id="PTHR21450">
    <property type="entry name" value="PROTEIN ALTERED PHOSPHATE STARVATION RESPONSE 1"/>
    <property type="match status" value="1"/>
</dbReference>
<dbReference type="EMBL" id="JAYMYQ010000001">
    <property type="protein sequence ID" value="KAK7360236.1"/>
    <property type="molecule type" value="Genomic_DNA"/>
</dbReference>
<proteinExistence type="predicted"/>
<feature type="domain" description="DUF630" evidence="4">
    <location>
        <begin position="1"/>
        <end position="59"/>
    </location>
</feature>
<dbReference type="PANTHER" id="PTHR21450:SF23">
    <property type="entry name" value="PROTEIN ALTERED PHOSPHATE STARVATION RESPONSE 1"/>
    <property type="match status" value="1"/>
</dbReference>
<evidence type="ECO:0000259" key="4">
    <source>
        <dbReference type="Pfam" id="PF04783"/>
    </source>
</evidence>
<keyword evidence="6" id="KW-1185">Reference proteome</keyword>
<evidence type="ECO:0008006" key="7">
    <source>
        <dbReference type="Google" id="ProtNLM"/>
    </source>
</evidence>
<feature type="domain" description="DUF632" evidence="3">
    <location>
        <begin position="154"/>
        <end position="258"/>
    </location>
</feature>
<sequence>MGCWQSRIEREETVSRCKARKRYMKHFLQARRAFSSAHATYILSLRSTASALLNFANTEQTTLQHHHHLPPQPQPPFTPSSDTWIPATASPPPPPPPPSTSSGWDFWDPFNVPPPFTEEEWEDAAATTTVSQTVPRFKEEELAMVVSRNGSKGLVEVVKEIHDCFLKAADAGAHVSLLLEVSNSAFSTHGKAGKGYGYGCSLSPSLWSWGSSPKLCEKSTVPVASFGALGGVSGNHCSTVERLYTWEKKLCQEVKTMQTILDPNILMCMWRSMYEYHQVQKDIVKQLEYLNTIPSTNPTSESQRQSTLQLELEIQQWHHSFCNLLKAHRDYIHSLTSWLRLSLFQYRGNSLNETTEESKKIYTLCEEWNHAVDRISDMVESEGINTLLTVIHAIVVQQREELKQKKKLEAALKELEKKVIQLQSVEGKYGPYPMLESSDTMRTKVLVTKKRAKVEHLRAKVEEERTKHENSIGVTRTMTLNNLKMGFPQAFQRIVGSSGVCMEIFESIYNKAKIAATEHDVKRILPLEN</sequence>
<feature type="domain" description="DUF632" evidence="3">
    <location>
        <begin position="266"/>
        <end position="392"/>
    </location>
</feature>
<dbReference type="Proteomes" id="UP001367508">
    <property type="component" value="Unassembled WGS sequence"/>
</dbReference>
<feature type="region of interest" description="Disordered" evidence="2">
    <location>
        <begin position="63"/>
        <end position="103"/>
    </location>
</feature>
<feature type="coiled-coil region" evidence="1">
    <location>
        <begin position="398"/>
        <end position="467"/>
    </location>
</feature>
<accession>A0AAN9MUM4</accession>
<protein>
    <recommendedName>
        <fullName evidence="7">Nitrate regulatory gene2 protein</fullName>
    </recommendedName>
</protein>
<evidence type="ECO:0000256" key="1">
    <source>
        <dbReference type="SAM" id="Coils"/>
    </source>
</evidence>
<dbReference type="Pfam" id="PF04782">
    <property type="entry name" value="DUF632"/>
    <property type="match status" value="2"/>
</dbReference>
<dbReference type="InterPro" id="IPR006868">
    <property type="entry name" value="DUF630"/>
</dbReference>
<evidence type="ECO:0000313" key="5">
    <source>
        <dbReference type="EMBL" id="KAK7360236.1"/>
    </source>
</evidence>
<gene>
    <name evidence="5" type="ORF">VNO77_02219</name>
</gene>
<evidence type="ECO:0000259" key="3">
    <source>
        <dbReference type="Pfam" id="PF04782"/>
    </source>
</evidence>
<dbReference type="InterPro" id="IPR006867">
    <property type="entry name" value="DUF632"/>
</dbReference>
<evidence type="ECO:0000256" key="2">
    <source>
        <dbReference type="SAM" id="MobiDB-lite"/>
    </source>
</evidence>
<feature type="compositionally biased region" description="Pro residues" evidence="2">
    <location>
        <begin position="89"/>
        <end position="99"/>
    </location>
</feature>
<reference evidence="5 6" key="1">
    <citation type="submission" date="2024-01" db="EMBL/GenBank/DDBJ databases">
        <title>The genomes of 5 underutilized Papilionoideae crops provide insights into root nodulation and disease resistanc.</title>
        <authorList>
            <person name="Jiang F."/>
        </authorList>
    </citation>
    <scope>NUCLEOTIDE SEQUENCE [LARGE SCALE GENOMIC DNA]</scope>
    <source>
        <strain evidence="5">LVBAO_FW01</strain>
        <tissue evidence="5">Leaves</tissue>
    </source>
</reference>